<sequence>MQKHKLPAFSRGLARRPGLHYLVWLTPHPRQPNSSKLH</sequence>
<name>A0A0A8ZSB6_ARUDO</name>
<dbReference type="AlphaFoldDB" id="A0A0A8ZSB6"/>
<evidence type="ECO:0000313" key="1">
    <source>
        <dbReference type="EMBL" id="JAD42324.1"/>
    </source>
</evidence>
<reference evidence="1" key="1">
    <citation type="submission" date="2014-09" db="EMBL/GenBank/DDBJ databases">
        <authorList>
            <person name="Magalhaes I.L.F."/>
            <person name="Oliveira U."/>
            <person name="Santos F.R."/>
            <person name="Vidigal T.H.D.A."/>
            <person name="Brescovit A.D."/>
            <person name="Santos A.J."/>
        </authorList>
    </citation>
    <scope>NUCLEOTIDE SEQUENCE</scope>
    <source>
        <tissue evidence="1">Shoot tissue taken approximately 20 cm above the soil surface</tissue>
    </source>
</reference>
<accession>A0A0A8ZSB6</accession>
<proteinExistence type="predicted"/>
<dbReference type="EMBL" id="GBRH01255571">
    <property type="protein sequence ID" value="JAD42324.1"/>
    <property type="molecule type" value="Transcribed_RNA"/>
</dbReference>
<reference evidence="1" key="2">
    <citation type="journal article" date="2015" name="Data Brief">
        <title>Shoot transcriptome of the giant reed, Arundo donax.</title>
        <authorList>
            <person name="Barrero R.A."/>
            <person name="Guerrero F.D."/>
            <person name="Moolhuijzen P."/>
            <person name="Goolsby J.A."/>
            <person name="Tidwell J."/>
            <person name="Bellgard S.E."/>
            <person name="Bellgard M.I."/>
        </authorList>
    </citation>
    <scope>NUCLEOTIDE SEQUENCE</scope>
    <source>
        <tissue evidence="1">Shoot tissue taken approximately 20 cm above the soil surface</tissue>
    </source>
</reference>
<protein>
    <submittedName>
        <fullName evidence="1">Uncharacterized protein</fullName>
    </submittedName>
</protein>
<organism evidence="1">
    <name type="scientific">Arundo donax</name>
    <name type="common">Giant reed</name>
    <name type="synonym">Donax arundinaceus</name>
    <dbReference type="NCBI Taxonomy" id="35708"/>
    <lineage>
        <taxon>Eukaryota</taxon>
        <taxon>Viridiplantae</taxon>
        <taxon>Streptophyta</taxon>
        <taxon>Embryophyta</taxon>
        <taxon>Tracheophyta</taxon>
        <taxon>Spermatophyta</taxon>
        <taxon>Magnoliopsida</taxon>
        <taxon>Liliopsida</taxon>
        <taxon>Poales</taxon>
        <taxon>Poaceae</taxon>
        <taxon>PACMAD clade</taxon>
        <taxon>Arundinoideae</taxon>
        <taxon>Arundineae</taxon>
        <taxon>Arundo</taxon>
    </lineage>
</organism>